<comment type="caution">
    <text evidence="3">The sequence shown here is derived from an EMBL/GenBank/DDBJ whole genome shotgun (WGS) entry which is preliminary data.</text>
</comment>
<feature type="compositionally biased region" description="Low complexity" evidence="1">
    <location>
        <begin position="716"/>
        <end position="739"/>
    </location>
</feature>
<evidence type="ECO:0000313" key="4">
    <source>
        <dbReference type="Proteomes" id="UP001172102"/>
    </source>
</evidence>
<sequence length="888" mass="99479">MPSLPHPEGPNWSPDVLAEQLSARQALTEATTQSNIPYWPRASWRPRKYSGWTELRIPEMLNIRRWDGAARACAPWDSLGRDPELWFRNGNCFVYLYAKGQSRRGPAFKVPFDVLLEAKCHPVIAKFLGRDSPIAHHGQGQVDFLELANSDHKIELYIPPPPKANKEDSLRYHIATRNFFAWVFRRSMVGEHLGSALVGLLGSMNEFRRPGEENLNDLLGYMDEEGYLDFRNQPIHALALLHFAESFELKDLYVDAFTHCVGMSEQLFAIPEYQVVSSATRKLIRQARAEMDLRLGHAGLMLRNFLEDELSEAYIGLAAGGRVHLDRFRTFLLGYFTTKLGYYPPNSTDPRSIIFEHGIYRRMRKDFHALYEYLVDESYDVSQEMPALAQGGICAVQSVHGFDIRKKYASLPHPLPLLPEIVSSTSSRRISWLSKCDKLKPDQRLVTHSALMKATNKHRTSLMKNRLVLAYRKFEEDSIFAPQKADRQEKLSQVDARKIRWILIYSVYQVLRSCADTPAECRETDDIQYNVAVSTANLPPWRDGRKTTPVYRKTDSSARSWGMSMSIPAMPAIPTRPTSPVFSPEIKPDIDYFALTHRDDSPSSSRPVSPPSIPPRCRSLNKSFRRSLQLFIPSQSQPATEIASASGSRRTSYHEILVQGYGNGTNDVKLENKEKERVPEVTFGAVALDLMDIAEANPFQETKTDGLNPQTLAIRSPSTSSTSSTNSTAKSSASSTSAASSATTVSIAAAVSAAPSLPHHMASTWTMASSVYSQDSMVPVEFRKISPPAVPRRNSRRKLLSELHPVPLRIQKSPDSVKAKGEVPHDMSGWLEMETSIVVAEPLIEEETDEEAGGSGFGHRTVDVWAQYADVGGLTEFAYPSVLEEAKS</sequence>
<dbReference type="PANTHER" id="PTHR39601:SF1">
    <property type="entry name" value="CHORIOGENIN HMINOR"/>
    <property type="match status" value="1"/>
</dbReference>
<dbReference type="EMBL" id="JAUKUA010000005">
    <property type="protein sequence ID" value="KAK0711854.1"/>
    <property type="molecule type" value="Genomic_DNA"/>
</dbReference>
<dbReference type="AlphaFoldDB" id="A0AA40A9S2"/>
<name>A0AA40A9S2_9PEZI</name>
<feature type="region of interest" description="Disordered" evidence="1">
    <location>
        <begin position="700"/>
        <end position="739"/>
    </location>
</feature>
<organism evidence="3 4">
    <name type="scientific">Lasiosphaeris hirsuta</name>
    <dbReference type="NCBI Taxonomy" id="260670"/>
    <lineage>
        <taxon>Eukaryota</taxon>
        <taxon>Fungi</taxon>
        <taxon>Dikarya</taxon>
        <taxon>Ascomycota</taxon>
        <taxon>Pezizomycotina</taxon>
        <taxon>Sordariomycetes</taxon>
        <taxon>Sordariomycetidae</taxon>
        <taxon>Sordariales</taxon>
        <taxon>Lasiosphaeriaceae</taxon>
        <taxon>Lasiosphaeris</taxon>
    </lineage>
</organism>
<evidence type="ECO:0000259" key="2">
    <source>
        <dbReference type="Pfam" id="PF26013"/>
    </source>
</evidence>
<accession>A0AA40A9S2</accession>
<gene>
    <name evidence="3" type="ORF">B0H67DRAFT_301913</name>
</gene>
<keyword evidence="4" id="KW-1185">Reference proteome</keyword>
<reference evidence="3" key="1">
    <citation type="submission" date="2023-06" db="EMBL/GenBank/DDBJ databases">
        <title>Genome-scale phylogeny and comparative genomics of the fungal order Sordariales.</title>
        <authorList>
            <consortium name="Lawrence Berkeley National Laboratory"/>
            <person name="Hensen N."/>
            <person name="Bonometti L."/>
            <person name="Westerberg I."/>
            <person name="Brannstrom I.O."/>
            <person name="Guillou S."/>
            <person name="Cros-Aarteil S."/>
            <person name="Calhoun S."/>
            <person name="Haridas S."/>
            <person name="Kuo A."/>
            <person name="Mondo S."/>
            <person name="Pangilinan J."/>
            <person name="Riley R."/>
            <person name="Labutti K."/>
            <person name="Andreopoulos B."/>
            <person name="Lipzen A."/>
            <person name="Chen C."/>
            <person name="Yanf M."/>
            <person name="Daum C."/>
            <person name="Ng V."/>
            <person name="Clum A."/>
            <person name="Steindorff A."/>
            <person name="Ohm R."/>
            <person name="Martin F."/>
            <person name="Silar P."/>
            <person name="Natvig D."/>
            <person name="Lalanne C."/>
            <person name="Gautier V."/>
            <person name="Ament-Velasquez S.L."/>
            <person name="Kruys A."/>
            <person name="Hutchinson M.I."/>
            <person name="Powell A.J."/>
            <person name="Barry K."/>
            <person name="Miller A.N."/>
            <person name="Grigoriev I.V."/>
            <person name="Debuchy R."/>
            <person name="Gladieux P."/>
            <person name="Thoren M.H."/>
            <person name="Johannesson H."/>
        </authorList>
    </citation>
    <scope>NUCLEOTIDE SEQUENCE</scope>
    <source>
        <strain evidence="3">SMH4607-1</strain>
    </source>
</reference>
<dbReference type="Pfam" id="PF26013">
    <property type="entry name" value="DUF8004"/>
    <property type="match status" value="1"/>
</dbReference>
<dbReference type="Proteomes" id="UP001172102">
    <property type="component" value="Unassembled WGS sequence"/>
</dbReference>
<proteinExistence type="predicted"/>
<evidence type="ECO:0000313" key="3">
    <source>
        <dbReference type="EMBL" id="KAK0711854.1"/>
    </source>
</evidence>
<dbReference type="PANTHER" id="PTHR39601">
    <property type="entry name" value="CHORIOGENIN HMINOR"/>
    <property type="match status" value="1"/>
</dbReference>
<feature type="compositionally biased region" description="Polar residues" evidence="1">
    <location>
        <begin position="700"/>
        <end position="713"/>
    </location>
</feature>
<protein>
    <recommendedName>
        <fullName evidence="2">DUF8004 domain-containing protein</fullName>
    </recommendedName>
</protein>
<dbReference type="InterPro" id="IPR058317">
    <property type="entry name" value="DUF8004"/>
</dbReference>
<evidence type="ECO:0000256" key="1">
    <source>
        <dbReference type="SAM" id="MobiDB-lite"/>
    </source>
</evidence>
<feature type="domain" description="DUF8004" evidence="2">
    <location>
        <begin position="217"/>
        <end position="307"/>
    </location>
</feature>
<feature type="region of interest" description="Disordered" evidence="1">
    <location>
        <begin position="595"/>
        <end position="615"/>
    </location>
</feature>